<protein>
    <submittedName>
        <fullName evidence="1">Uncharacterized protein</fullName>
    </submittedName>
</protein>
<evidence type="ECO:0000313" key="2">
    <source>
        <dbReference type="Proteomes" id="UP000799302"/>
    </source>
</evidence>
<organism evidence="1 2">
    <name type="scientific">Microthyrium microscopicum</name>
    <dbReference type="NCBI Taxonomy" id="703497"/>
    <lineage>
        <taxon>Eukaryota</taxon>
        <taxon>Fungi</taxon>
        <taxon>Dikarya</taxon>
        <taxon>Ascomycota</taxon>
        <taxon>Pezizomycotina</taxon>
        <taxon>Dothideomycetes</taxon>
        <taxon>Dothideomycetes incertae sedis</taxon>
        <taxon>Microthyriales</taxon>
        <taxon>Microthyriaceae</taxon>
        <taxon>Microthyrium</taxon>
    </lineage>
</organism>
<dbReference type="AlphaFoldDB" id="A0A6A6UM32"/>
<dbReference type="Proteomes" id="UP000799302">
    <property type="component" value="Unassembled WGS sequence"/>
</dbReference>
<dbReference type="EMBL" id="MU004232">
    <property type="protein sequence ID" value="KAF2671974.1"/>
    <property type="molecule type" value="Genomic_DNA"/>
</dbReference>
<reference evidence="1" key="1">
    <citation type="journal article" date="2020" name="Stud. Mycol.">
        <title>101 Dothideomycetes genomes: a test case for predicting lifestyles and emergence of pathogens.</title>
        <authorList>
            <person name="Haridas S."/>
            <person name="Albert R."/>
            <person name="Binder M."/>
            <person name="Bloem J."/>
            <person name="Labutti K."/>
            <person name="Salamov A."/>
            <person name="Andreopoulos B."/>
            <person name="Baker S."/>
            <person name="Barry K."/>
            <person name="Bills G."/>
            <person name="Bluhm B."/>
            <person name="Cannon C."/>
            <person name="Castanera R."/>
            <person name="Culley D."/>
            <person name="Daum C."/>
            <person name="Ezra D."/>
            <person name="Gonzalez J."/>
            <person name="Henrissat B."/>
            <person name="Kuo A."/>
            <person name="Liang C."/>
            <person name="Lipzen A."/>
            <person name="Lutzoni F."/>
            <person name="Magnuson J."/>
            <person name="Mondo S."/>
            <person name="Nolan M."/>
            <person name="Ohm R."/>
            <person name="Pangilinan J."/>
            <person name="Park H.-J."/>
            <person name="Ramirez L."/>
            <person name="Alfaro M."/>
            <person name="Sun H."/>
            <person name="Tritt A."/>
            <person name="Yoshinaga Y."/>
            <person name="Zwiers L.-H."/>
            <person name="Turgeon B."/>
            <person name="Goodwin S."/>
            <person name="Spatafora J."/>
            <person name="Crous P."/>
            <person name="Grigoriev I."/>
        </authorList>
    </citation>
    <scope>NUCLEOTIDE SEQUENCE</scope>
    <source>
        <strain evidence="1">CBS 115976</strain>
    </source>
</reference>
<keyword evidence="2" id="KW-1185">Reference proteome</keyword>
<evidence type="ECO:0000313" key="1">
    <source>
        <dbReference type="EMBL" id="KAF2671974.1"/>
    </source>
</evidence>
<sequence length="202" mass="21402">MFLTSSSSFGPFLATGLYALSTTQTPAPTSTSVVSVFFPGPRTSCTATPTYTASLYSADSTAAVYNITDTTNANLDCWPHQVDVAIRDKSTYELTAGYGLSTEYATCTVAPSSTANCTFSTVYFTQAPMEPTSTTVMRTTYAQSEYTFVPVTVTAGLEQFNLSTSVISTVSTAKPTTNGASDRLMKPGLILGALALFVVIWL</sequence>
<accession>A0A6A6UM32</accession>
<gene>
    <name evidence="1" type="ORF">BT63DRAFT_184922</name>
</gene>
<name>A0A6A6UM32_9PEZI</name>
<proteinExistence type="predicted"/>